<proteinExistence type="predicted"/>
<dbReference type="Proteomes" id="UP001164653">
    <property type="component" value="Chromosome"/>
</dbReference>
<dbReference type="EMBL" id="CP112998">
    <property type="protein sequence ID" value="WAC09837.1"/>
    <property type="molecule type" value="Genomic_DNA"/>
</dbReference>
<evidence type="ECO:0000313" key="3">
    <source>
        <dbReference type="Proteomes" id="UP001164653"/>
    </source>
</evidence>
<feature type="transmembrane region" description="Helical" evidence="1">
    <location>
        <begin position="181"/>
        <end position="197"/>
    </location>
</feature>
<protein>
    <recommendedName>
        <fullName evidence="4">DUF2029 domain-containing protein</fullName>
    </recommendedName>
</protein>
<feature type="transmembrane region" description="Helical" evidence="1">
    <location>
        <begin position="21"/>
        <end position="39"/>
    </location>
</feature>
<dbReference type="RefSeq" id="WP_244820951.1">
    <property type="nucleotide sequence ID" value="NZ_CP112998.1"/>
</dbReference>
<feature type="transmembrane region" description="Helical" evidence="1">
    <location>
        <begin position="98"/>
        <end position="117"/>
    </location>
</feature>
<feature type="transmembrane region" description="Helical" evidence="1">
    <location>
        <begin position="345"/>
        <end position="371"/>
    </location>
</feature>
<keyword evidence="3" id="KW-1185">Reference proteome</keyword>
<feature type="transmembrane region" description="Helical" evidence="1">
    <location>
        <begin position="316"/>
        <end position="333"/>
    </location>
</feature>
<feature type="transmembrane region" description="Helical" evidence="1">
    <location>
        <begin position="245"/>
        <end position="262"/>
    </location>
</feature>
<feature type="transmembrane region" description="Helical" evidence="1">
    <location>
        <begin position="383"/>
        <end position="408"/>
    </location>
</feature>
<dbReference type="AlphaFoldDB" id="A0A9E8N8G0"/>
<keyword evidence="1" id="KW-1133">Transmembrane helix</keyword>
<keyword evidence="1" id="KW-0472">Membrane</keyword>
<feature type="transmembrane region" description="Helical" evidence="1">
    <location>
        <begin position="203"/>
        <end position="224"/>
    </location>
</feature>
<organism evidence="2 3">
    <name type="scientific">Dyadobacter pollutisoli</name>
    <dbReference type="NCBI Taxonomy" id="2910158"/>
    <lineage>
        <taxon>Bacteria</taxon>
        <taxon>Pseudomonadati</taxon>
        <taxon>Bacteroidota</taxon>
        <taxon>Cytophagia</taxon>
        <taxon>Cytophagales</taxon>
        <taxon>Spirosomataceae</taxon>
        <taxon>Dyadobacter</taxon>
    </lineage>
</organism>
<evidence type="ECO:0008006" key="4">
    <source>
        <dbReference type="Google" id="ProtNLM"/>
    </source>
</evidence>
<accession>A0A9E8N8G0</accession>
<evidence type="ECO:0000313" key="2">
    <source>
        <dbReference type="EMBL" id="WAC09837.1"/>
    </source>
</evidence>
<dbReference type="KEGG" id="dpf:ON006_19005"/>
<gene>
    <name evidence="2" type="ORF">ON006_19005</name>
</gene>
<keyword evidence="1" id="KW-0812">Transmembrane</keyword>
<feature type="transmembrane region" description="Helical" evidence="1">
    <location>
        <begin position="153"/>
        <end position="174"/>
    </location>
</feature>
<feature type="transmembrane region" description="Helical" evidence="1">
    <location>
        <begin position="282"/>
        <end position="304"/>
    </location>
</feature>
<sequence length="414" mass="47529">MVFVSGVLRDIISVRLSRQNCALILCVFVYILVESYYLYGRFASHQSDLTLYYSTAVNLLEGKVPFRDFKLEYPFFALIPIVIPQILNGLTGGSFATYPFWLVVQNLFLGLAIGLLIYKTVGLHKKIAVYKYAVILIFSLPIFLYRFDPFPAFLTIFTIYSVLLKPFFSGASLVTSIGAKLYTIIFLPVIGLFYLINRRYNVALLSLSGGLFIVLISFLAFFLMEENGIRDFLKYHQSRGIHLESFLGGLLLLLYQFGIGSVEVKHSFGAMHLVTPWTDELLFFVKIITPLCFAALIIFIGWAFREQKLNERKVPVLSLVHAFAAQLLLFLLLNKVLSPQYMVWLLPIIPFCNSRIFLIFTAALMLTVFIFPGEYHYLIARHISMVLVLNLRNLLLVWLLFEVLYVLWPRKQVQ</sequence>
<name>A0A9E8N8G0_9BACT</name>
<evidence type="ECO:0000256" key="1">
    <source>
        <dbReference type="SAM" id="Phobius"/>
    </source>
</evidence>
<reference evidence="2" key="1">
    <citation type="submission" date="2022-11" db="EMBL/GenBank/DDBJ databases">
        <title>Dyadobacter pollutisoli sp. nov., isolated from plastic dumped soil.</title>
        <authorList>
            <person name="Kim J.M."/>
            <person name="Kim K.R."/>
            <person name="Lee J.K."/>
            <person name="Hao L."/>
            <person name="Jeon C.O."/>
        </authorList>
    </citation>
    <scope>NUCLEOTIDE SEQUENCE</scope>
    <source>
        <strain evidence="2">U1</strain>
    </source>
</reference>